<dbReference type="InterPro" id="IPR013424">
    <property type="entry name" value="Ice-binding_C"/>
</dbReference>
<feature type="domain" description="Ice-binding protein C-terminal" evidence="1">
    <location>
        <begin position="158"/>
        <end position="182"/>
    </location>
</feature>
<dbReference type="Pfam" id="PF07589">
    <property type="entry name" value="PEP-CTERM"/>
    <property type="match status" value="1"/>
</dbReference>
<proteinExistence type="predicted"/>
<accession>A0ABX0NU68</accession>
<comment type="caution">
    <text evidence="2">The sequence shown here is derived from an EMBL/GenBank/DDBJ whole genome shotgun (WGS) entry which is preliminary data.</text>
</comment>
<evidence type="ECO:0000313" key="3">
    <source>
        <dbReference type="Proteomes" id="UP000609726"/>
    </source>
</evidence>
<protein>
    <submittedName>
        <fullName evidence="2">PEP-CTERM sorting domain-containing protein</fullName>
    </submittedName>
</protein>
<evidence type="ECO:0000313" key="2">
    <source>
        <dbReference type="EMBL" id="NHZ90298.1"/>
    </source>
</evidence>
<name>A0ABX0NU68_9BURK</name>
<organism evidence="2 3">
    <name type="scientific">Massilia mucilaginosa</name>
    <dbReference type="NCBI Taxonomy" id="2609282"/>
    <lineage>
        <taxon>Bacteria</taxon>
        <taxon>Pseudomonadati</taxon>
        <taxon>Pseudomonadota</taxon>
        <taxon>Betaproteobacteria</taxon>
        <taxon>Burkholderiales</taxon>
        <taxon>Oxalobacteraceae</taxon>
        <taxon>Telluria group</taxon>
        <taxon>Massilia</taxon>
    </lineage>
</organism>
<reference evidence="2 3" key="1">
    <citation type="submission" date="2019-10" db="EMBL/GenBank/DDBJ databases">
        <title>Taxonomy of Antarctic Massilia spp.: description of Massilia rubra sp. nov., Massilia aquatica sp. nov., Massilia mucilaginosa sp. nov., Massilia frigida sp. nov. isolated from streams, lakes and regoliths.</title>
        <authorList>
            <person name="Holochova P."/>
            <person name="Sedlacek I."/>
            <person name="Kralova S."/>
            <person name="Maslanova I."/>
            <person name="Busse H.-J."/>
            <person name="Stankova E."/>
            <person name="Vrbovska V."/>
            <person name="Kovarovic V."/>
            <person name="Bartak M."/>
            <person name="Svec P."/>
            <person name="Pantucek R."/>
        </authorList>
    </citation>
    <scope>NUCLEOTIDE SEQUENCE [LARGE SCALE GENOMIC DNA]</scope>
    <source>
        <strain evidence="2 3">CCM 8733</strain>
    </source>
</reference>
<sequence length="188" mass="19697">MGNASVTGTDFHSLQLHTVASTTSTPATHRSVSSYASSKITEFVLSPGTQVSFFADFNGSALTTLPKGNALQEHAQTQANFSLQAYVQNSQTGFASKRIGVAASNGKLGDSPPATMSASERVWITFDNDSAFSSNLKLDISLVSLARTYDAGPLQASPVPEPATTAMLLAGLAMVTGAVRRRRAVRGK</sequence>
<dbReference type="Proteomes" id="UP000609726">
    <property type="component" value="Unassembled WGS sequence"/>
</dbReference>
<dbReference type="NCBIfam" id="TIGR02595">
    <property type="entry name" value="PEP_CTERM"/>
    <property type="match status" value="1"/>
</dbReference>
<gene>
    <name evidence="2" type="ORF">F2P45_14915</name>
</gene>
<dbReference type="EMBL" id="WHJH01000015">
    <property type="protein sequence ID" value="NHZ90298.1"/>
    <property type="molecule type" value="Genomic_DNA"/>
</dbReference>
<keyword evidence="3" id="KW-1185">Reference proteome</keyword>
<evidence type="ECO:0000259" key="1">
    <source>
        <dbReference type="Pfam" id="PF07589"/>
    </source>
</evidence>